<protein>
    <submittedName>
        <fullName evidence="2">Uncharacterized protein</fullName>
    </submittedName>
</protein>
<proteinExistence type="predicted"/>
<dbReference type="Proteomes" id="UP000002630">
    <property type="component" value="Linkage Group LG09"/>
</dbReference>
<organism evidence="2 3">
    <name type="scientific">Ectocarpus siliculosus</name>
    <name type="common">Brown alga</name>
    <name type="synonym">Conferva siliculosa</name>
    <dbReference type="NCBI Taxonomy" id="2880"/>
    <lineage>
        <taxon>Eukaryota</taxon>
        <taxon>Sar</taxon>
        <taxon>Stramenopiles</taxon>
        <taxon>Ochrophyta</taxon>
        <taxon>PX clade</taxon>
        <taxon>Phaeophyceae</taxon>
        <taxon>Ectocarpales</taxon>
        <taxon>Ectocarpaceae</taxon>
        <taxon>Ectocarpus</taxon>
    </lineage>
</organism>
<feature type="compositionally biased region" description="Low complexity" evidence="1">
    <location>
        <begin position="212"/>
        <end position="236"/>
    </location>
</feature>
<sequence>MTTPWRVGARGDGVLPWCIPLPGASSVADLQRAVEARQNKLRQEDTESPKAAIGIQLKVDGELYAVDSDDLLLNLIPKDSKGAMFVAYRAGGVPITPSADAPDVVAKAGAASVGSPDLNHDERGAPITPATAPGGAGPPNLNQASGGAPIQPPPAAIASPKHLETALSWTSSATWSYDAEEAAAVVAAAAASFRPAQCLGSFPKAQALSAPAATTVPSSSPLEVRGVSPAPARTPSSTPPAPTAIKTEDGVQDSHDSGMQEPKPRRYPKRARVTAPDDAQPVGFRHEFDWQVEI</sequence>
<accession>D7FUG4</accession>
<evidence type="ECO:0000313" key="2">
    <source>
        <dbReference type="EMBL" id="CBJ26234.1"/>
    </source>
</evidence>
<dbReference type="InParanoid" id="D7FUG4"/>
<evidence type="ECO:0000256" key="1">
    <source>
        <dbReference type="SAM" id="MobiDB-lite"/>
    </source>
</evidence>
<reference evidence="2 3" key="1">
    <citation type="journal article" date="2010" name="Nature">
        <title>The Ectocarpus genome and the independent evolution of multicellularity in brown algae.</title>
        <authorList>
            <person name="Cock J.M."/>
            <person name="Sterck L."/>
            <person name="Rouze P."/>
            <person name="Scornet D."/>
            <person name="Allen A.E."/>
            <person name="Amoutzias G."/>
            <person name="Anthouard V."/>
            <person name="Artiguenave F."/>
            <person name="Aury J.M."/>
            <person name="Badger J.H."/>
            <person name="Beszteri B."/>
            <person name="Billiau K."/>
            <person name="Bonnet E."/>
            <person name="Bothwell J.H."/>
            <person name="Bowler C."/>
            <person name="Boyen C."/>
            <person name="Brownlee C."/>
            <person name="Carrano C.J."/>
            <person name="Charrier B."/>
            <person name="Cho G.Y."/>
            <person name="Coelho S.M."/>
            <person name="Collen J."/>
            <person name="Corre E."/>
            <person name="Da Silva C."/>
            <person name="Delage L."/>
            <person name="Delaroque N."/>
            <person name="Dittami S.M."/>
            <person name="Doulbeau S."/>
            <person name="Elias M."/>
            <person name="Farnham G."/>
            <person name="Gachon C.M."/>
            <person name="Gschloessl B."/>
            <person name="Heesch S."/>
            <person name="Jabbari K."/>
            <person name="Jubin C."/>
            <person name="Kawai H."/>
            <person name="Kimura K."/>
            <person name="Kloareg B."/>
            <person name="Kupper F.C."/>
            <person name="Lang D."/>
            <person name="Le Bail A."/>
            <person name="Leblanc C."/>
            <person name="Lerouge P."/>
            <person name="Lohr M."/>
            <person name="Lopez P.J."/>
            <person name="Martens C."/>
            <person name="Maumus F."/>
            <person name="Michel G."/>
            <person name="Miranda-Saavedra D."/>
            <person name="Morales J."/>
            <person name="Moreau H."/>
            <person name="Motomura T."/>
            <person name="Nagasato C."/>
            <person name="Napoli C.A."/>
            <person name="Nelson D.R."/>
            <person name="Nyvall-Collen P."/>
            <person name="Peters A.F."/>
            <person name="Pommier C."/>
            <person name="Potin P."/>
            <person name="Poulain J."/>
            <person name="Quesneville H."/>
            <person name="Read B."/>
            <person name="Rensing S.A."/>
            <person name="Ritter A."/>
            <person name="Rousvoal S."/>
            <person name="Samanta M."/>
            <person name="Samson G."/>
            <person name="Schroeder D.C."/>
            <person name="Segurens B."/>
            <person name="Strittmatter M."/>
            <person name="Tonon T."/>
            <person name="Tregear J.W."/>
            <person name="Valentin K."/>
            <person name="von Dassow P."/>
            <person name="Yamagishi T."/>
            <person name="Van de Peer Y."/>
            <person name="Wincker P."/>
        </authorList>
    </citation>
    <scope>NUCLEOTIDE SEQUENCE [LARGE SCALE GENOMIC DNA]</scope>
    <source>
        <strain evidence="3">Ec32 / CCAP1310/4</strain>
    </source>
</reference>
<name>D7FUG4_ECTSI</name>
<dbReference type="EMBL" id="FN648453">
    <property type="protein sequence ID" value="CBJ26234.1"/>
    <property type="molecule type" value="Genomic_DNA"/>
</dbReference>
<feature type="region of interest" description="Disordered" evidence="1">
    <location>
        <begin position="112"/>
        <end position="157"/>
    </location>
</feature>
<evidence type="ECO:0000313" key="3">
    <source>
        <dbReference type="Proteomes" id="UP000002630"/>
    </source>
</evidence>
<feature type="compositionally biased region" description="Basic and acidic residues" evidence="1">
    <location>
        <begin position="246"/>
        <end position="264"/>
    </location>
</feature>
<keyword evidence="3" id="KW-1185">Reference proteome</keyword>
<feature type="region of interest" description="Disordered" evidence="1">
    <location>
        <begin position="212"/>
        <end position="280"/>
    </location>
</feature>
<dbReference type="EMBL" id="FN649734">
    <property type="protein sequence ID" value="CBJ26234.1"/>
    <property type="molecule type" value="Genomic_DNA"/>
</dbReference>
<gene>
    <name evidence="2" type="ORF">Esi_0027_0141</name>
</gene>
<dbReference type="AlphaFoldDB" id="D7FUG4"/>